<dbReference type="InterPro" id="IPR038765">
    <property type="entry name" value="Papain-like_cys_pep_sf"/>
</dbReference>
<evidence type="ECO:0000259" key="6">
    <source>
        <dbReference type="PROSITE" id="PS51935"/>
    </source>
</evidence>
<name>A0A381TMA4_9ZZZZ</name>
<keyword evidence="2" id="KW-0645">Protease</keyword>
<dbReference type="InterPro" id="IPR000064">
    <property type="entry name" value="NLP_P60_dom"/>
</dbReference>
<feature type="domain" description="NlpC/P60" evidence="6">
    <location>
        <begin position="27"/>
        <end position="155"/>
    </location>
</feature>
<evidence type="ECO:0000256" key="5">
    <source>
        <dbReference type="ARBA" id="ARBA00022807"/>
    </source>
</evidence>
<sequence>MKGYLIIFFSSIFLFSSCISSKKITNKNKINNVISEARSYLGTPYKWGGNTRKGIDCSGLLVKSFESAGIRIPRTTGEQIELGKKISLNKSLKGDLVFFAFGKSRRKVTHVGVISKVKSINNKNFIHASSSKGVIETQLFKDYYLKRIKKIKRIF</sequence>
<dbReference type="InterPro" id="IPR052062">
    <property type="entry name" value="Murein_DD/LD_carboxypeptidase"/>
</dbReference>
<dbReference type="PANTHER" id="PTHR47360:SF1">
    <property type="entry name" value="ENDOPEPTIDASE NLPC-RELATED"/>
    <property type="match status" value="1"/>
</dbReference>
<keyword evidence="5" id="KW-0788">Thiol protease</keyword>
<evidence type="ECO:0000256" key="3">
    <source>
        <dbReference type="ARBA" id="ARBA00022729"/>
    </source>
</evidence>
<reference evidence="7" key="1">
    <citation type="submission" date="2018-05" db="EMBL/GenBank/DDBJ databases">
        <authorList>
            <person name="Lanie J.A."/>
            <person name="Ng W.-L."/>
            <person name="Kazmierczak K.M."/>
            <person name="Andrzejewski T.M."/>
            <person name="Davidsen T.M."/>
            <person name="Wayne K.J."/>
            <person name="Tettelin H."/>
            <person name="Glass J.I."/>
            <person name="Rusch D."/>
            <person name="Podicherti R."/>
            <person name="Tsui H.-C.T."/>
            <person name="Winkler M.E."/>
        </authorList>
    </citation>
    <scope>NUCLEOTIDE SEQUENCE</scope>
</reference>
<organism evidence="7">
    <name type="scientific">marine metagenome</name>
    <dbReference type="NCBI Taxonomy" id="408172"/>
    <lineage>
        <taxon>unclassified sequences</taxon>
        <taxon>metagenomes</taxon>
        <taxon>ecological metagenomes</taxon>
    </lineage>
</organism>
<dbReference type="EMBL" id="UINC01004753">
    <property type="protein sequence ID" value="SVA16621.1"/>
    <property type="molecule type" value="Genomic_DNA"/>
</dbReference>
<evidence type="ECO:0000313" key="7">
    <source>
        <dbReference type="EMBL" id="SVA16621.1"/>
    </source>
</evidence>
<dbReference type="SUPFAM" id="SSF54001">
    <property type="entry name" value="Cysteine proteinases"/>
    <property type="match status" value="1"/>
</dbReference>
<dbReference type="Pfam" id="PF00877">
    <property type="entry name" value="NLPC_P60"/>
    <property type="match status" value="1"/>
</dbReference>
<dbReference type="PROSITE" id="PS51935">
    <property type="entry name" value="NLPC_P60"/>
    <property type="match status" value="1"/>
</dbReference>
<comment type="similarity">
    <text evidence="1">Belongs to the peptidase C40 family.</text>
</comment>
<evidence type="ECO:0000256" key="4">
    <source>
        <dbReference type="ARBA" id="ARBA00022801"/>
    </source>
</evidence>
<evidence type="ECO:0000256" key="2">
    <source>
        <dbReference type="ARBA" id="ARBA00022670"/>
    </source>
</evidence>
<dbReference type="AlphaFoldDB" id="A0A381TMA4"/>
<protein>
    <recommendedName>
        <fullName evidence="6">NlpC/P60 domain-containing protein</fullName>
    </recommendedName>
</protein>
<dbReference type="PROSITE" id="PS51257">
    <property type="entry name" value="PROKAR_LIPOPROTEIN"/>
    <property type="match status" value="1"/>
</dbReference>
<accession>A0A381TMA4</accession>
<proteinExistence type="inferred from homology"/>
<gene>
    <name evidence="7" type="ORF">METZ01_LOCUS69475</name>
</gene>
<dbReference type="Gene3D" id="3.90.1720.10">
    <property type="entry name" value="endopeptidase domain like (from Nostoc punctiforme)"/>
    <property type="match status" value="1"/>
</dbReference>
<keyword evidence="3" id="KW-0732">Signal</keyword>
<keyword evidence="4" id="KW-0378">Hydrolase</keyword>
<dbReference type="GO" id="GO:0008234">
    <property type="term" value="F:cysteine-type peptidase activity"/>
    <property type="evidence" value="ECO:0007669"/>
    <property type="project" value="UniProtKB-KW"/>
</dbReference>
<dbReference type="PANTHER" id="PTHR47360">
    <property type="entry name" value="MUREIN DD-ENDOPEPTIDASE MEPS/MUREIN LD-CARBOXYPEPTIDASE"/>
    <property type="match status" value="1"/>
</dbReference>
<dbReference type="GO" id="GO:0006508">
    <property type="term" value="P:proteolysis"/>
    <property type="evidence" value="ECO:0007669"/>
    <property type="project" value="UniProtKB-KW"/>
</dbReference>
<evidence type="ECO:0000256" key="1">
    <source>
        <dbReference type="ARBA" id="ARBA00007074"/>
    </source>
</evidence>